<evidence type="ECO:0000313" key="1">
    <source>
        <dbReference type="EMBL" id="KAJ8443510.1"/>
    </source>
</evidence>
<evidence type="ECO:0000313" key="2">
    <source>
        <dbReference type="Proteomes" id="UP001153076"/>
    </source>
</evidence>
<accession>A0A9Q1KHB2</accession>
<proteinExistence type="predicted"/>
<comment type="caution">
    <text evidence="1">The sequence shown here is derived from an EMBL/GenBank/DDBJ whole genome shotgun (WGS) entry which is preliminary data.</text>
</comment>
<protein>
    <submittedName>
        <fullName evidence="1">Uncharacterized protein</fullName>
    </submittedName>
</protein>
<dbReference type="EMBL" id="JAKOGI010000117">
    <property type="protein sequence ID" value="KAJ8443510.1"/>
    <property type="molecule type" value="Genomic_DNA"/>
</dbReference>
<sequence length="200" mass="23154">MKRARLDRALCNMEWRTRFQKGEKKINRIEGPKDSRDEWCRNPNQVVTKEKERGGLGLGSMALLMKLGWRLATEPMELGARVMKGKYCKGGDLEEPMHARSSSNAWCGIIETRELTKKGMGHAIVDRREAKFWLDKWSDGKELASYAIQEIPNDQRQCSVRDYWSHNAGWAWERLSCYLPDDFLQRIASFELVQEEVGDG</sequence>
<keyword evidence="2" id="KW-1185">Reference proteome</keyword>
<dbReference type="AlphaFoldDB" id="A0A9Q1KHB2"/>
<gene>
    <name evidence="1" type="ORF">Cgig2_016993</name>
</gene>
<dbReference type="Proteomes" id="UP001153076">
    <property type="component" value="Unassembled WGS sequence"/>
</dbReference>
<reference evidence="1" key="1">
    <citation type="submission" date="2022-04" db="EMBL/GenBank/DDBJ databases">
        <title>Carnegiea gigantea Genome sequencing and assembly v2.</title>
        <authorList>
            <person name="Copetti D."/>
            <person name="Sanderson M.J."/>
            <person name="Burquez A."/>
            <person name="Wojciechowski M.F."/>
        </authorList>
    </citation>
    <scope>NUCLEOTIDE SEQUENCE</scope>
    <source>
        <strain evidence="1">SGP5-SGP5p</strain>
        <tissue evidence="1">Aerial part</tissue>
    </source>
</reference>
<organism evidence="1 2">
    <name type="scientific">Carnegiea gigantea</name>
    <dbReference type="NCBI Taxonomy" id="171969"/>
    <lineage>
        <taxon>Eukaryota</taxon>
        <taxon>Viridiplantae</taxon>
        <taxon>Streptophyta</taxon>
        <taxon>Embryophyta</taxon>
        <taxon>Tracheophyta</taxon>
        <taxon>Spermatophyta</taxon>
        <taxon>Magnoliopsida</taxon>
        <taxon>eudicotyledons</taxon>
        <taxon>Gunneridae</taxon>
        <taxon>Pentapetalae</taxon>
        <taxon>Caryophyllales</taxon>
        <taxon>Cactineae</taxon>
        <taxon>Cactaceae</taxon>
        <taxon>Cactoideae</taxon>
        <taxon>Echinocereeae</taxon>
        <taxon>Carnegiea</taxon>
    </lineage>
</organism>
<dbReference type="OrthoDB" id="1108994at2759"/>
<name>A0A9Q1KHB2_9CARY</name>